<evidence type="ECO:0000313" key="1">
    <source>
        <dbReference type="EMBL" id="KAI9912792.1"/>
    </source>
</evidence>
<organism evidence="1 2">
    <name type="scientific">Peronosclerospora sorghi</name>
    <dbReference type="NCBI Taxonomy" id="230839"/>
    <lineage>
        <taxon>Eukaryota</taxon>
        <taxon>Sar</taxon>
        <taxon>Stramenopiles</taxon>
        <taxon>Oomycota</taxon>
        <taxon>Peronosporomycetes</taxon>
        <taxon>Peronosporales</taxon>
        <taxon>Peronosporaceae</taxon>
        <taxon>Peronosclerospora</taxon>
    </lineage>
</organism>
<reference evidence="1 2" key="1">
    <citation type="journal article" date="2022" name="bioRxiv">
        <title>The genome of the oomycete Peronosclerospora sorghi, a cosmopolitan pathogen of maize and sorghum, is inflated with dispersed pseudogenes.</title>
        <authorList>
            <person name="Fletcher K."/>
            <person name="Martin F."/>
            <person name="Isakeit T."/>
            <person name="Cavanaugh K."/>
            <person name="Magill C."/>
            <person name="Michelmore R."/>
        </authorList>
    </citation>
    <scope>NUCLEOTIDE SEQUENCE [LARGE SCALE GENOMIC DNA]</scope>
    <source>
        <strain evidence="1">P6</strain>
    </source>
</reference>
<name>A0ACC0W2W7_9STRA</name>
<sequence length="67" mass="7768">MKEATETYLMSSLYVHYAHVRCKIESMTFSDDIVAATQEIHRIRSDSTVDEAAVAFWYCRRRCSSVT</sequence>
<dbReference type="EMBL" id="CM047583">
    <property type="protein sequence ID" value="KAI9912792.1"/>
    <property type="molecule type" value="Genomic_DNA"/>
</dbReference>
<comment type="caution">
    <text evidence="1">The sequence shown here is derived from an EMBL/GenBank/DDBJ whole genome shotgun (WGS) entry which is preliminary data.</text>
</comment>
<gene>
    <name evidence="1" type="ORF">PsorP6_006457</name>
</gene>
<dbReference type="Proteomes" id="UP001163321">
    <property type="component" value="Chromosome 4"/>
</dbReference>
<accession>A0ACC0W2W7</accession>
<protein>
    <submittedName>
        <fullName evidence="1">Uncharacterized protein</fullName>
    </submittedName>
</protein>
<proteinExistence type="predicted"/>
<keyword evidence="2" id="KW-1185">Reference proteome</keyword>
<evidence type="ECO:0000313" key="2">
    <source>
        <dbReference type="Proteomes" id="UP001163321"/>
    </source>
</evidence>